<gene>
    <name evidence="2" type="ORF">SCE1572_04900</name>
</gene>
<protein>
    <submittedName>
        <fullName evidence="2">Uncharacterized protein</fullName>
    </submittedName>
</protein>
<name>S4XPX5_SORCE</name>
<dbReference type="EMBL" id="CP003969">
    <property type="protein sequence ID" value="AGP33890.1"/>
    <property type="molecule type" value="Genomic_DNA"/>
</dbReference>
<reference evidence="2 3" key="1">
    <citation type="journal article" date="2013" name="Sci. Rep.">
        <title>Extraordinary expansion of a Sorangium cellulosum genome from an alkaline milieu.</title>
        <authorList>
            <person name="Han K."/>
            <person name="Li Z.F."/>
            <person name="Peng R."/>
            <person name="Zhu L.P."/>
            <person name="Zhou T."/>
            <person name="Wang L.G."/>
            <person name="Li S.G."/>
            <person name="Zhang X.B."/>
            <person name="Hu W."/>
            <person name="Wu Z.H."/>
            <person name="Qin N."/>
            <person name="Li Y.Z."/>
        </authorList>
    </citation>
    <scope>NUCLEOTIDE SEQUENCE [LARGE SCALE GENOMIC DNA]</scope>
    <source>
        <strain evidence="2 3">So0157-2</strain>
    </source>
</reference>
<dbReference type="HOGENOM" id="CLU_2976896_0_0_7"/>
<evidence type="ECO:0000313" key="2">
    <source>
        <dbReference type="EMBL" id="AGP33890.1"/>
    </source>
</evidence>
<sequence length="58" mass="5695">MLTGRVADPAGPTLSHIADGRASTASPKGEFAMANVAHRTVSSLAWTAGRSGAASASA</sequence>
<accession>S4XPX5</accession>
<feature type="region of interest" description="Disordered" evidence="1">
    <location>
        <begin position="1"/>
        <end position="25"/>
    </location>
</feature>
<organism evidence="2 3">
    <name type="scientific">Sorangium cellulosum So0157-2</name>
    <dbReference type="NCBI Taxonomy" id="1254432"/>
    <lineage>
        <taxon>Bacteria</taxon>
        <taxon>Pseudomonadati</taxon>
        <taxon>Myxococcota</taxon>
        <taxon>Polyangia</taxon>
        <taxon>Polyangiales</taxon>
        <taxon>Polyangiaceae</taxon>
        <taxon>Sorangium</taxon>
    </lineage>
</organism>
<dbReference type="AlphaFoldDB" id="S4XPX5"/>
<evidence type="ECO:0000313" key="3">
    <source>
        <dbReference type="Proteomes" id="UP000014803"/>
    </source>
</evidence>
<dbReference type="KEGG" id="scu:SCE1572_04900"/>
<evidence type="ECO:0000256" key="1">
    <source>
        <dbReference type="SAM" id="MobiDB-lite"/>
    </source>
</evidence>
<proteinExistence type="predicted"/>
<dbReference type="Proteomes" id="UP000014803">
    <property type="component" value="Chromosome"/>
</dbReference>
<dbReference type="PATRIC" id="fig|1254432.3.peg.1096"/>